<sequence length="101" mass="11715">MFAKHRSYTLAGKVHNHAHLAIKPTGELSVEILEEHKQLEGDFEDLSFSTHGKITGVDCVEHDHPSHKLWHIDLSRQDARELNRLIDDAKEEYEIMMRDLC</sequence>
<evidence type="ECO:0008006" key="4">
    <source>
        <dbReference type="Google" id="ProtNLM"/>
    </source>
</evidence>
<accession>A0ABY5GHT1</accession>
<evidence type="ECO:0000313" key="2">
    <source>
        <dbReference type="EMBL" id="UTV28837.1"/>
    </source>
</evidence>
<protein>
    <recommendedName>
        <fullName evidence="4">Cation transporter</fullName>
    </recommendedName>
</protein>
<keyword evidence="1" id="KW-0175">Coiled coil</keyword>
<gene>
    <name evidence="2" type="ORF">NNL38_06265</name>
</gene>
<reference evidence="2" key="1">
    <citation type="submission" date="2022-07" db="EMBL/GenBank/DDBJ databases">
        <title>Genome sequencing of Photobacterium atrarenae GJH2-4.</title>
        <authorList>
            <person name="Park S.-J."/>
        </authorList>
    </citation>
    <scope>NUCLEOTIDE SEQUENCE</scope>
    <source>
        <strain evidence="2">GJH2-4</strain>
    </source>
</reference>
<proteinExistence type="predicted"/>
<evidence type="ECO:0000313" key="3">
    <source>
        <dbReference type="Proteomes" id="UP001057998"/>
    </source>
</evidence>
<dbReference type="EMBL" id="CP101508">
    <property type="protein sequence ID" value="UTV28837.1"/>
    <property type="molecule type" value="Genomic_DNA"/>
</dbReference>
<dbReference type="Proteomes" id="UP001057998">
    <property type="component" value="Chromosome 1"/>
</dbReference>
<dbReference type="RefSeq" id="WP_255390156.1">
    <property type="nucleotide sequence ID" value="NZ_CP101508.1"/>
</dbReference>
<evidence type="ECO:0000256" key="1">
    <source>
        <dbReference type="SAM" id="Coils"/>
    </source>
</evidence>
<keyword evidence="3" id="KW-1185">Reference proteome</keyword>
<organism evidence="2 3">
    <name type="scientific">Photobacterium atrarenae</name>
    <dbReference type="NCBI Taxonomy" id="865757"/>
    <lineage>
        <taxon>Bacteria</taxon>
        <taxon>Pseudomonadati</taxon>
        <taxon>Pseudomonadota</taxon>
        <taxon>Gammaproteobacteria</taxon>
        <taxon>Vibrionales</taxon>
        <taxon>Vibrionaceae</taxon>
        <taxon>Photobacterium</taxon>
    </lineage>
</organism>
<name>A0ABY5GHT1_9GAMM</name>
<feature type="coiled-coil region" evidence="1">
    <location>
        <begin position="72"/>
        <end position="99"/>
    </location>
</feature>